<dbReference type="EMBL" id="JACEGE010000029">
    <property type="protein sequence ID" value="MBA2796722.1"/>
    <property type="molecule type" value="Genomic_DNA"/>
</dbReference>
<dbReference type="AlphaFoldDB" id="A0A7V9WTC6"/>
<comment type="caution">
    <text evidence="2">The sequence shown here is derived from an EMBL/GenBank/DDBJ whole genome shotgun (WGS) entry which is preliminary data.</text>
</comment>
<protein>
    <submittedName>
        <fullName evidence="2">Replication initiator protein A</fullName>
    </submittedName>
</protein>
<reference evidence="2 3" key="1">
    <citation type="submission" date="2020-07" db="EMBL/GenBank/DDBJ databases">
        <title>Molecular and genomic characterization of Streptococcus porcinus isolated from diseased swine in Brazil.</title>
        <authorList>
            <person name="Moreno L.Z."/>
            <person name="Matajira C.E.C."/>
            <person name="Poor A.P."/>
            <person name="Dutra M.C."/>
            <person name="Moreno A.M."/>
        </authorList>
    </citation>
    <scope>NUCLEOTIDE SEQUENCE [LARGE SCALE GENOMIC DNA]</scope>
    <source>
        <strain evidence="2 3">SP0816-2</strain>
    </source>
</reference>
<dbReference type="Pfam" id="PF06970">
    <property type="entry name" value="RepA_N"/>
    <property type="match status" value="1"/>
</dbReference>
<evidence type="ECO:0000313" key="2">
    <source>
        <dbReference type="EMBL" id="MBA2796722.1"/>
    </source>
</evidence>
<sequence>MAYGRISLEQALNSDNFYQLPKVIIGTKFYSKLKAEAKLLFMLCRDRLSASLDSTRRGDMRFVDTEGDIFIYYAIDDLASDLGCGRKKVMKLKKDLIEYGLIDEVRQGLNKANRIYVKNVITDIQILNMEFEEAKELLNPVKSMEVSKRDFQKYQNDTSRNIKKGLHEVSKKDSTYNKQSKTKKSDIKVNNFEDDEDIKTQNSQEINNEPTLTRKVENVTRYDKDYIWQLVYDQLIKENLTQKNTEVLMIKFDQRYQYALQNMKYIHSSEQLAEYVFNGLLAEWNQKLRLHKESVAE</sequence>
<organism evidence="2 3">
    <name type="scientific">Streptococcus porcinus</name>
    <dbReference type="NCBI Taxonomy" id="1340"/>
    <lineage>
        <taxon>Bacteria</taxon>
        <taxon>Bacillati</taxon>
        <taxon>Bacillota</taxon>
        <taxon>Bacilli</taxon>
        <taxon>Lactobacillales</taxon>
        <taxon>Streptococcaceae</taxon>
        <taxon>Streptococcus</taxon>
    </lineage>
</organism>
<evidence type="ECO:0000259" key="1">
    <source>
        <dbReference type="Pfam" id="PF06970"/>
    </source>
</evidence>
<dbReference type="InterPro" id="IPR010724">
    <property type="entry name" value="RepA_N"/>
</dbReference>
<gene>
    <name evidence="2" type="ORF">H1B29_09565</name>
</gene>
<name>A0A7V9WTC6_STRPO</name>
<dbReference type="Proteomes" id="UP000524462">
    <property type="component" value="Unassembled WGS sequence"/>
</dbReference>
<dbReference type="RefSeq" id="WP_181460610.1">
    <property type="nucleotide sequence ID" value="NZ_JACEGE010000029.1"/>
</dbReference>
<evidence type="ECO:0000313" key="3">
    <source>
        <dbReference type="Proteomes" id="UP000524462"/>
    </source>
</evidence>
<proteinExistence type="predicted"/>
<feature type="domain" description="Replication initiator A N-terminal" evidence="1">
    <location>
        <begin position="16"/>
        <end position="96"/>
    </location>
</feature>
<accession>A0A7V9WTC6</accession>